<dbReference type="KEGG" id="abac:LuPra_04180"/>
<gene>
    <name evidence="1" type="ORF">LuPra_04180</name>
</gene>
<dbReference type="EMBL" id="CP015136">
    <property type="protein sequence ID" value="AMY10937.1"/>
    <property type="molecule type" value="Genomic_DNA"/>
</dbReference>
<protein>
    <submittedName>
        <fullName evidence="1">Uncharacterized protein</fullName>
    </submittedName>
</protein>
<dbReference type="RefSeq" id="WP_157899486.1">
    <property type="nucleotide sequence ID" value="NZ_CP015136.1"/>
</dbReference>
<proteinExistence type="predicted"/>
<reference evidence="2" key="2">
    <citation type="submission" date="2016-04" db="EMBL/GenBank/DDBJ databases">
        <title>First Complete Genome Sequence of a Subdivision 6 Acidobacterium.</title>
        <authorList>
            <person name="Huang S."/>
            <person name="Vieira S."/>
            <person name="Bunk B."/>
            <person name="Riedel T."/>
            <person name="Sproeer C."/>
            <person name="Overmann J."/>
        </authorList>
    </citation>
    <scope>NUCLEOTIDE SEQUENCE [LARGE SCALE GENOMIC DNA]</scope>
    <source>
        <strain evidence="2">DSM 100886 HEG_-6_39</strain>
    </source>
</reference>
<evidence type="ECO:0000313" key="1">
    <source>
        <dbReference type="EMBL" id="AMY10937.1"/>
    </source>
</evidence>
<organism evidence="1 2">
    <name type="scientific">Luteitalea pratensis</name>
    <dbReference type="NCBI Taxonomy" id="1855912"/>
    <lineage>
        <taxon>Bacteria</taxon>
        <taxon>Pseudomonadati</taxon>
        <taxon>Acidobacteriota</taxon>
        <taxon>Vicinamibacteria</taxon>
        <taxon>Vicinamibacterales</taxon>
        <taxon>Vicinamibacteraceae</taxon>
        <taxon>Luteitalea</taxon>
    </lineage>
</organism>
<name>A0A143PQE4_LUTPR</name>
<dbReference type="Proteomes" id="UP000076079">
    <property type="component" value="Chromosome"/>
</dbReference>
<accession>A0A143PQE4</accession>
<reference evidence="1 2" key="1">
    <citation type="journal article" date="2016" name="Genome Announc.">
        <title>First Complete Genome Sequence of a Subdivision 6 Acidobacterium Strain.</title>
        <authorList>
            <person name="Huang S."/>
            <person name="Vieira S."/>
            <person name="Bunk B."/>
            <person name="Riedel T."/>
            <person name="Sproer C."/>
            <person name="Overmann J."/>
        </authorList>
    </citation>
    <scope>NUCLEOTIDE SEQUENCE [LARGE SCALE GENOMIC DNA]</scope>
    <source>
        <strain evidence="2">DSM 100886 HEG_-6_39</strain>
    </source>
</reference>
<keyword evidence="2" id="KW-1185">Reference proteome</keyword>
<sequence length="210" mass="22246">MRLTRYLAQTGQARMTRAATLLVIVGAAGLVAGCSETVRTGQASSYLVLERLEGSSGASTGTTFQSVLRSDVLTKGSIFEDNGRVALSIAMKDVTNPTGPSANNLITLNRYRVEYRRTDGRNTPGEDVPYAIEGAMGVTITEQSTSVVFTLVRAQAKLEKPLVTLVGTNGGALIISTIADVTFFGKDQTGRDVTVTGSMSINFADWADAQ</sequence>
<dbReference type="AlphaFoldDB" id="A0A143PQE4"/>
<dbReference type="STRING" id="1855912.LuPra_04180"/>
<evidence type="ECO:0000313" key="2">
    <source>
        <dbReference type="Proteomes" id="UP000076079"/>
    </source>
</evidence>
<dbReference type="PROSITE" id="PS51257">
    <property type="entry name" value="PROKAR_LIPOPROTEIN"/>
    <property type="match status" value="1"/>
</dbReference>